<comment type="caution">
    <text evidence="2">The sequence shown here is derived from an EMBL/GenBank/DDBJ whole genome shotgun (WGS) entry which is preliminary data.</text>
</comment>
<gene>
    <name evidence="2" type="ORF">EZJ19_04615</name>
</gene>
<dbReference type="Proteomes" id="UP000295443">
    <property type="component" value="Unassembled WGS sequence"/>
</dbReference>
<evidence type="ECO:0000256" key="1">
    <source>
        <dbReference type="SAM" id="Phobius"/>
    </source>
</evidence>
<organism evidence="2 3">
    <name type="scientific">Parasulfuritortus cantonensis</name>
    <dbReference type="NCBI Taxonomy" id="2528202"/>
    <lineage>
        <taxon>Bacteria</taxon>
        <taxon>Pseudomonadati</taxon>
        <taxon>Pseudomonadota</taxon>
        <taxon>Betaproteobacteria</taxon>
        <taxon>Nitrosomonadales</taxon>
        <taxon>Thiobacillaceae</taxon>
        <taxon>Parasulfuritortus</taxon>
    </lineage>
</organism>
<proteinExistence type="predicted"/>
<sequence length="61" mass="6745">MLAVRVLFGLVGILIVLSLLGYAVSRDPRWLRFANLGLKSGMALVGIMLLVYFIERVLIAI</sequence>
<name>A0A4R1BJ85_9PROT</name>
<keyword evidence="1" id="KW-0812">Transmembrane</keyword>
<keyword evidence="1" id="KW-1133">Transmembrane helix</keyword>
<keyword evidence="1" id="KW-0472">Membrane</keyword>
<feature type="transmembrane region" description="Helical" evidence="1">
    <location>
        <begin position="6"/>
        <end position="24"/>
    </location>
</feature>
<protein>
    <submittedName>
        <fullName evidence="2">Uncharacterized protein</fullName>
    </submittedName>
</protein>
<keyword evidence="3" id="KW-1185">Reference proteome</keyword>
<feature type="transmembrane region" description="Helical" evidence="1">
    <location>
        <begin position="36"/>
        <end position="54"/>
    </location>
</feature>
<dbReference type="AlphaFoldDB" id="A0A4R1BJ85"/>
<reference evidence="2 3" key="1">
    <citation type="submission" date="2019-03" db="EMBL/GenBank/DDBJ databases">
        <title>Genome sequence of Thiobacillaceae bacterium LSR1, a sulfur-oxidizing bacterium isolated from freshwater sediment.</title>
        <authorList>
            <person name="Li S."/>
        </authorList>
    </citation>
    <scope>NUCLEOTIDE SEQUENCE [LARGE SCALE GENOMIC DNA]</scope>
    <source>
        <strain evidence="2 3">LSR1</strain>
    </source>
</reference>
<dbReference type="EMBL" id="SJZB01000014">
    <property type="protein sequence ID" value="TCJ17238.1"/>
    <property type="molecule type" value="Genomic_DNA"/>
</dbReference>
<dbReference type="RefSeq" id="WP_131445120.1">
    <property type="nucleotide sequence ID" value="NZ_SJZB01000014.1"/>
</dbReference>
<evidence type="ECO:0000313" key="3">
    <source>
        <dbReference type="Proteomes" id="UP000295443"/>
    </source>
</evidence>
<evidence type="ECO:0000313" key="2">
    <source>
        <dbReference type="EMBL" id="TCJ17238.1"/>
    </source>
</evidence>
<accession>A0A4R1BJ85</accession>